<dbReference type="AlphaFoldDB" id="A0A392Q9E9"/>
<name>A0A392Q9E9_9FABA</name>
<evidence type="ECO:0000313" key="2">
    <source>
        <dbReference type="Proteomes" id="UP000265520"/>
    </source>
</evidence>
<protein>
    <submittedName>
        <fullName evidence="1">Uncharacterized protein</fullName>
    </submittedName>
</protein>
<dbReference type="EMBL" id="LXQA010120173">
    <property type="protein sequence ID" value="MCI20502.1"/>
    <property type="molecule type" value="Genomic_DNA"/>
</dbReference>
<accession>A0A392Q9E9</accession>
<comment type="caution">
    <text evidence="1">The sequence shown here is derived from an EMBL/GenBank/DDBJ whole genome shotgun (WGS) entry which is preliminary data.</text>
</comment>
<proteinExistence type="predicted"/>
<organism evidence="1 2">
    <name type="scientific">Trifolium medium</name>
    <dbReference type="NCBI Taxonomy" id="97028"/>
    <lineage>
        <taxon>Eukaryota</taxon>
        <taxon>Viridiplantae</taxon>
        <taxon>Streptophyta</taxon>
        <taxon>Embryophyta</taxon>
        <taxon>Tracheophyta</taxon>
        <taxon>Spermatophyta</taxon>
        <taxon>Magnoliopsida</taxon>
        <taxon>eudicotyledons</taxon>
        <taxon>Gunneridae</taxon>
        <taxon>Pentapetalae</taxon>
        <taxon>rosids</taxon>
        <taxon>fabids</taxon>
        <taxon>Fabales</taxon>
        <taxon>Fabaceae</taxon>
        <taxon>Papilionoideae</taxon>
        <taxon>50 kb inversion clade</taxon>
        <taxon>NPAAA clade</taxon>
        <taxon>Hologalegina</taxon>
        <taxon>IRL clade</taxon>
        <taxon>Trifolieae</taxon>
        <taxon>Trifolium</taxon>
    </lineage>
</organism>
<keyword evidence="2" id="KW-1185">Reference proteome</keyword>
<dbReference type="Proteomes" id="UP000265520">
    <property type="component" value="Unassembled WGS sequence"/>
</dbReference>
<reference evidence="1 2" key="1">
    <citation type="journal article" date="2018" name="Front. Plant Sci.">
        <title>Red Clover (Trifolium pratense) and Zigzag Clover (T. medium) - A Picture of Genomic Similarities and Differences.</title>
        <authorList>
            <person name="Dluhosova J."/>
            <person name="Istvanek J."/>
            <person name="Nedelnik J."/>
            <person name="Repkova J."/>
        </authorList>
    </citation>
    <scope>NUCLEOTIDE SEQUENCE [LARGE SCALE GENOMIC DNA]</scope>
    <source>
        <strain evidence="2">cv. 10/8</strain>
        <tissue evidence="1">Leaf</tissue>
    </source>
</reference>
<feature type="non-terminal residue" evidence="1">
    <location>
        <position position="1"/>
    </location>
</feature>
<sequence>RSNLVRRGIIQQGVSASCAYCDRALETEVHLFVLCPIAREVWNSVHRWFGVVSVLPNTLISLLESFLVPLKRGKGEGIRGMACHDWALWRSRNDRIFSDKVVTLEEIVDRVKLISWKLLLAKKQNSPCLFYEWNVCPLWCGL</sequence>
<evidence type="ECO:0000313" key="1">
    <source>
        <dbReference type="EMBL" id="MCI20502.1"/>
    </source>
</evidence>